<dbReference type="PANTHER" id="PTHR30269">
    <property type="entry name" value="TRANSMEMBRANE PROTEIN YFCA"/>
    <property type="match status" value="1"/>
</dbReference>
<feature type="transmembrane region" description="Helical" evidence="8">
    <location>
        <begin position="228"/>
        <end position="246"/>
    </location>
</feature>
<dbReference type="PANTHER" id="PTHR30269:SF37">
    <property type="entry name" value="MEMBRANE TRANSPORTER PROTEIN"/>
    <property type="match status" value="1"/>
</dbReference>
<evidence type="ECO:0000313" key="9">
    <source>
        <dbReference type="EMBL" id="GGO84539.1"/>
    </source>
</evidence>
<keyword evidence="6 8" id="KW-1133">Transmembrane helix</keyword>
<feature type="transmembrane region" description="Helical" evidence="8">
    <location>
        <begin position="204"/>
        <end position="222"/>
    </location>
</feature>
<evidence type="ECO:0000313" key="10">
    <source>
        <dbReference type="Proteomes" id="UP000599578"/>
    </source>
</evidence>
<gene>
    <name evidence="9" type="ORF">GCM10011348_31030</name>
</gene>
<evidence type="ECO:0000256" key="8">
    <source>
        <dbReference type="RuleBase" id="RU363041"/>
    </source>
</evidence>
<dbReference type="Proteomes" id="UP000599578">
    <property type="component" value="Unassembled WGS sequence"/>
</dbReference>
<organism evidence="9 10">
    <name type="scientific">Marinobacterium nitratireducens</name>
    <dbReference type="NCBI Taxonomy" id="518897"/>
    <lineage>
        <taxon>Bacteria</taxon>
        <taxon>Pseudomonadati</taxon>
        <taxon>Pseudomonadota</taxon>
        <taxon>Gammaproteobacteria</taxon>
        <taxon>Oceanospirillales</taxon>
        <taxon>Oceanospirillaceae</taxon>
        <taxon>Marinobacterium</taxon>
    </lineage>
</organism>
<comment type="caution">
    <text evidence="9">The sequence shown here is derived from an EMBL/GenBank/DDBJ whole genome shotgun (WGS) entry which is preliminary data.</text>
</comment>
<feature type="transmembrane region" description="Helical" evidence="8">
    <location>
        <begin position="169"/>
        <end position="192"/>
    </location>
</feature>
<dbReference type="InterPro" id="IPR002781">
    <property type="entry name" value="TM_pro_TauE-like"/>
</dbReference>
<proteinExistence type="inferred from homology"/>
<evidence type="ECO:0000256" key="1">
    <source>
        <dbReference type="ARBA" id="ARBA00004651"/>
    </source>
</evidence>
<keyword evidence="3" id="KW-0813">Transport</keyword>
<keyword evidence="4 8" id="KW-1003">Cell membrane</keyword>
<evidence type="ECO:0000256" key="2">
    <source>
        <dbReference type="ARBA" id="ARBA00009142"/>
    </source>
</evidence>
<keyword evidence="5 8" id="KW-0812">Transmembrane</keyword>
<sequence>MIEDPLFYLVAIPAILIVGISKGGMGGGLGIVAVPMMSLVISPAQAAAILLPILCVMDLFALWGFRGVYDRANLRLLLPAAFVGIAVGTLTYSHLSEAHIKLIVGLTSLLFAANWLLQRLGTQRLEARNAGPVAGRLLGALAGFTSFSVHAGGPPVDMYLLPQRLDKSLFVGTTVIFFTAVNYAKLAPYAWLGLLNTDNLVTSLGLMILAPVGIRLGLWLHHRIRDESFYALCYALLLVAGLKLSIEGAEGLL</sequence>
<accession>A0A917ZK86</accession>
<dbReference type="EMBL" id="BMLT01000007">
    <property type="protein sequence ID" value="GGO84539.1"/>
    <property type="molecule type" value="Genomic_DNA"/>
</dbReference>
<dbReference type="InterPro" id="IPR052017">
    <property type="entry name" value="TSUP"/>
</dbReference>
<evidence type="ECO:0000256" key="6">
    <source>
        <dbReference type="ARBA" id="ARBA00022989"/>
    </source>
</evidence>
<name>A0A917ZK86_9GAMM</name>
<feature type="transmembrane region" description="Helical" evidence="8">
    <location>
        <begin position="7"/>
        <end position="34"/>
    </location>
</feature>
<dbReference type="AlphaFoldDB" id="A0A917ZK86"/>
<dbReference type="GO" id="GO:0005886">
    <property type="term" value="C:plasma membrane"/>
    <property type="evidence" value="ECO:0007669"/>
    <property type="project" value="UniProtKB-SubCell"/>
</dbReference>
<dbReference type="Pfam" id="PF01925">
    <property type="entry name" value="TauE"/>
    <property type="match status" value="1"/>
</dbReference>
<evidence type="ECO:0000256" key="5">
    <source>
        <dbReference type="ARBA" id="ARBA00022692"/>
    </source>
</evidence>
<dbReference type="RefSeq" id="WP_188861500.1">
    <property type="nucleotide sequence ID" value="NZ_BMLT01000007.1"/>
</dbReference>
<keyword evidence="7 8" id="KW-0472">Membrane</keyword>
<feature type="transmembrane region" description="Helical" evidence="8">
    <location>
        <begin position="98"/>
        <end position="117"/>
    </location>
</feature>
<evidence type="ECO:0000256" key="3">
    <source>
        <dbReference type="ARBA" id="ARBA00022448"/>
    </source>
</evidence>
<feature type="transmembrane region" description="Helical" evidence="8">
    <location>
        <begin position="46"/>
        <end position="65"/>
    </location>
</feature>
<comment type="subcellular location">
    <subcellularLocation>
        <location evidence="1 8">Cell membrane</location>
        <topology evidence="1 8">Multi-pass membrane protein</topology>
    </subcellularLocation>
</comment>
<comment type="similarity">
    <text evidence="2 8">Belongs to the 4-toluene sulfonate uptake permease (TSUP) (TC 2.A.102) family.</text>
</comment>
<keyword evidence="10" id="KW-1185">Reference proteome</keyword>
<reference evidence="9 10" key="1">
    <citation type="journal article" date="2014" name="Int. J. Syst. Evol. Microbiol.">
        <title>Complete genome sequence of Corynebacterium casei LMG S-19264T (=DSM 44701T), isolated from a smear-ripened cheese.</title>
        <authorList>
            <consortium name="US DOE Joint Genome Institute (JGI-PGF)"/>
            <person name="Walter F."/>
            <person name="Albersmeier A."/>
            <person name="Kalinowski J."/>
            <person name="Ruckert C."/>
        </authorList>
    </citation>
    <scope>NUCLEOTIDE SEQUENCE [LARGE SCALE GENOMIC DNA]</scope>
    <source>
        <strain evidence="9 10">CGMCC 1.7286</strain>
    </source>
</reference>
<protein>
    <recommendedName>
        <fullName evidence="8">Probable membrane transporter protein</fullName>
    </recommendedName>
</protein>
<feature type="transmembrane region" description="Helical" evidence="8">
    <location>
        <begin position="72"/>
        <end position="92"/>
    </location>
</feature>
<evidence type="ECO:0000256" key="4">
    <source>
        <dbReference type="ARBA" id="ARBA00022475"/>
    </source>
</evidence>
<evidence type="ECO:0000256" key="7">
    <source>
        <dbReference type="ARBA" id="ARBA00023136"/>
    </source>
</evidence>